<evidence type="ECO:0000256" key="5">
    <source>
        <dbReference type="ARBA" id="ARBA00022692"/>
    </source>
</evidence>
<evidence type="ECO:0000256" key="8">
    <source>
        <dbReference type="ARBA" id="ARBA00022989"/>
    </source>
</evidence>
<comment type="caution">
    <text evidence="15">The sequence shown here is derived from an EMBL/GenBank/DDBJ whole genome shotgun (WGS) entry which is preliminary data.</text>
</comment>
<feature type="chain" id="PRO_5039892212" evidence="12">
    <location>
        <begin position="28"/>
        <end position="1017"/>
    </location>
</feature>
<dbReference type="Pfam" id="PF00560">
    <property type="entry name" value="LRR_1"/>
    <property type="match status" value="9"/>
</dbReference>
<dbReference type="FunFam" id="3.80.10.10:FF:000095">
    <property type="entry name" value="LRR receptor-like serine/threonine-protein kinase GSO1"/>
    <property type="match status" value="2"/>
</dbReference>
<dbReference type="Gene3D" id="3.80.10.10">
    <property type="entry name" value="Ribonuclease Inhibitor"/>
    <property type="match status" value="6"/>
</dbReference>
<dbReference type="PRINTS" id="PR00019">
    <property type="entry name" value="LEURICHRPT"/>
</dbReference>
<accession>A0A9K3J5D1</accession>
<name>A0A9K3J5D1_HELAN</name>
<evidence type="ECO:0000256" key="6">
    <source>
        <dbReference type="ARBA" id="ARBA00022729"/>
    </source>
</evidence>
<comment type="similarity">
    <text evidence="2">Belongs to the RLP family.</text>
</comment>
<keyword evidence="10" id="KW-0325">Glycoprotein</keyword>
<dbReference type="OrthoDB" id="1060944at2759"/>
<evidence type="ECO:0000259" key="13">
    <source>
        <dbReference type="Pfam" id="PF08263"/>
    </source>
</evidence>
<dbReference type="AlphaFoldDB" id="A0A9K3J5D1"/>
<keyword evidence="3" id="KW-1003">Cell membrane</keyword>
<keyword evidence="15" id="KW-0418">Kinase</keyword>
<dbReference type="GO" id="GO:0005886">
    <property type="term" value="C:plasma membrane"/>
    <property type="evidence" value="ECO:0007669"/>
    <property type="project" value="UniProtKB-SubCell"/>
</dbReference>
<evidence type="ECO:0000256" key="1">
    <source>
        <dbReference type="ARBA" id="ARBA00004251"/>
    </source>
</evidence>
<evidence type="ECO:0000256" key="4">
    <source>
        <dbReference type="ARBA" id="ARBA00022614"/>
    </source>
</evidence>
<dbReference type="InterPro" id="IPR013210">
    <property type="entry name" value="LRR_N_plant-typ"/>
</dbReference>
<keyword evidence="16" id="KW-1185">Reference proteome</keyword>
<feature type="domain" description="Disease resistance R13L4/SHOC-2-like LRR" evidence="14">
    <location>
        <begin position="106"/>
        <end position="197"/>
    </location>
</feature>
<keyword evidence="6 12" id="KW-0732">Signal</keyword>
<dbReference type="GO" id="GO:0051707">
    <property type="term" value="P:response to other organism"/>
    <property type="evidence" value="ECO:0007669"/>
    <property type="project" value="UniProtKB-ARBA"/>
</dbReference>
<keyword evidence="9 11" id="KW-0472">Membrane</keyword>
<dbReference type="SMART" id="SM00365">
    <property type="entry name" value="LRR_SD22"/>
    <property type="match status" value="9"/>
</dbReference>
<evidence type="ECO:0000256" key="11">
    <source>
        <dbReference type="SAM" id="Phobius"/>
    </source>
</evidence>
<keyword evidence="7" id="KW-0677">Repeat</keyword>
<dbReference type="InterPro" id="IPR032675">
    <property type="entry name" value="LRR_dom_sf"/>
</dbReference>
<dbReference type="Pfam" id="PF08263">
    <property type="entry name" value="LRRNT_2"/>
    <property type="match status" value="1"/>
</dbReference>
<dbReference type="FunFam" id="3.80.10.10:FF:000383">
    <property type="entry name" value="Leucine-rich repeat receptor protein kinase EMS1"/>
    <property type="match status" value="1"/>
</dbReference>
<evidence type="ECO:0000256" key="10">
    <source>
        <dbReference type="ARBA" id="ARBA00023180"/>
    </source>
</evidence>
<dbReference type="Proteomes" id="UP000215914">
    <property type="component" value="Unassembled WGS sequence"/>
</dbReference>
<organism evidence="15 16">
    <name type="scientific">Helianthus annuus</name>
    <name type="common">Common sunflower</name>
    <dbReference type="NCBI Taxonomy" id="4232"/>
    <lineage>
        <taxon>Eukaryota</taxon>
        <taxon>Viridiplantae</taxon>
        <taxon>Streptophyta</taxon>
        <taxon>Embryophyta</taxon>
        <taxon>Tracheophyta</taxon>
        <taxon>Spermatophyta</taxon>
        <taxon>Magnoliopsida</taxon>
        <taxon>eudicotyledons</taxon>
        <taxon>Gunneridae</taxon>
        <taxon>Pentapetalae</taxon>
        <taxon>asterids</taxon>
        <taxon>campanulids</taxon>
        <taxon>Asterales</taxon>
        <taxon>Asteraceae</taxon>
        <taxon>Asteroideae</taxon>
        <taxon>Heliantheae alliance</taxon>
        <taxon>Heliantheae</taxon>
        <taxon>Helianthus</taxon>
    </lineage>
</organism>
<keyword evidence="8 11" id="KW-1133">Transmembrane helix</keyword>
<dbReference type="PANTHER" id="PTHR48063">
    <property type="entry name" value="LRR RECEPTOR-LIKE KINASE"/>
    <property type="match status" value="1"/>
</dbReference>
<feature type="signal peptide" evidence="12">
    <location>
        <begin position="1"/>
        <end position="27"/>
    </location>
</feature>
<proteinExistence type="inferred from homology"/>
<feature type="domain" description="Disease resistance R13L4/SHOC-2-like LRR" evidence="14">
    <location>
        <begin position="395"/>
        <end position="562"/>
    </location>
</feature>
<evidence type="ECO:0000313" key="15">
    <source>
        <dbReference type="EMBL" id="KAF5808696.1"/>
    </source>
</evidence>
<keyword evidence="4" id="KW-0433">Leucine-rich repeat</keyword>
<dbReference type="FunFam" id="3.80.10.10:FF:000129">
    <property type="entry name" value="Leucine-rich repeat receptor-like kinase"/>
    <property type="match status" value="1"/>
</dbReference>
<dbReference type="SUPFAM" id="SSF52058">
    <property type="entry name" value="L domain-like"/>
    <property type="match status" value="2"/>
</dbReference>
<evidence type="ECO:0000256" key="9">
    <source>
        <dbReference type="ARBA" id="ARBA00023136"/>
    </source>
</evidence>
<evidence type="ECO:0000256" key="12">
    <source>
        <dbReference type="SAM" id="SignalP"/>
    </source>
</evidence>
<keyword evidence="15" id="KW-0808">Transferase</keyword>
<dbReference type="PANTHER" id="PTHR48063:SF106">
    <property type="entry name" value="LEUCINE-RICH REPEAT DOMAIN, L DOMAIN-LIKE PROTEIN-RELATED"/>
    <property type="match status" value="1"/>
</dbReference>
<dbReference type="SUPFAM" id="SSF52047">
    <property type="entry name" value="RNI-like"/>
    <property type="match status" value="1"/>
</dbReference>
<gene>
    <name evidence="15" type="ORF">HanXRQr2_Chr04g0148481</name>
</gene>
<dbReference type="InterPro" id="IPR046956">
    <property type="entry name" value="RLP23-like"/>
</dbReference>
<feature type="domain" description="Leucine-rich repeat-containing N-terminal plant-type" evidence="13">
    <location>
        <begin position="40"/>
        <end position="76"/>
    </location>
</feature>
<dbReference type="InterPro" id="IPR003591">
    <property type="entry name" value="Leu-rich_rpt_typical-subtyp"/>
</dbReference>
<dbReference type="EC" id="2.7.11.1" evidence="15"/>
<sequence>MGNQWGLGLQFIIVTIIMVATTNTCFGARNINSTVACFEHERLALLKFKHSVRDDHDLLSSWVGNDCCRWERVMCDGVTGHVDSLHLEPRSHPFFQKGLVGTELSTSLGELRHLKYLNLSRNDFQGSQIPDFIGSLKQLTYLDLSKAEFSGNIPRHIGNLSNLKSLDLSYNDNLLISHDMDWISGLSSLEHIDLSSVKLIRLKVLDVVLYMAPSVKVLSLSHCGLLIDDSGPLRNLSTTLSNVKHLDLSDNIFTGKLPHFFQNMTSLQFLDLSSFPLAASNFANLLSMIPSLLELHLSNCHLNETHLSHILHNLTTLSNIQHLDLSSNTLTSSILESLTKLKMLQVLDLSYNDLMGPIPTFLGKLTELYLSGNGLSGSIPESIGRFAALTSLYVNNNKLSGTIPDSIGQLSKLQFLDVSRNRLIGSIPVSIGQLSKLQFLDVSSNRLIGSIPVSIGQLSKLQFLDVSSNRLIGSISISIGQLSELSTLDISNNSLEGAVSESHLANLSMLEDLNTAYNNKLAFNVSREWLPPFQLIRIDLRSCKIENEFPQWLQNQRKLHRLVLSNTTISGPLPTWLRKMPIIPFMDLSHNNLSGPLTNLPIGVTSVEDNEDFAQPRLFLQNNIFSDSIPRSLCSRTDLLYLDLSNNRLTGEIPKCFKNLQNLQFLRLSSNGLSGIIPSFIGNISYLFSLNLNDNNFSGELPAELWNLNELWVLDLGDNALCGKLPEWIGEKIQSLWVFRLHKNNFTGGIPQSLCTNIDLQILDVAHNSLTGTIPGCLGELQGMRNGQGISVGSDVEEAFIQDMKGSSYEYTNTWNQVKNIDLSSNKFVGEIPVELTTLSELVGLKLANNHLSGGIPDNIGNTRMLISLDLSGNELGGLIPPSITNLSFLSHLNLSNNKLSGRIPTGNQLQTLTDPSIYAGNKDLCGPPLLKNCSNPDDPTITPNKKYEAAHEPNKVWFYMDIICGSATGFWGVIVVLILKKQWRHKLFMFAEESMDKIHVAIMVRVNKMRRGRGAI</sequence>
<dbReference type="GO" id="GO:0004674">
    <property type="term" value="F:protein serine/threonine kinase activity"/>
    <property type="evidence" value="ECO:0007669"/>
    <property type="project" value="UniProtKB-KW"/>
</dbReference>
<evidence type="ECO:0000256" key="7">
    <source>
        <dbReference type="ARBA" id="ARBA00022737"/>
    </source>
</evidence>
<feature type="transmembrane region" description="Helical" evidence="11">
    <location>
        <begin position="957"/>
        <end position="980"/>
    </location>
</feature>
<keyword evidence="5 11" id="KW-0812">Transmembrane</keyword>
<dbReference type="EMBL" id="MNCJ02000319">
    <property type="protein sequence ID" value="KAF5808696.1"/>
    <property type="molecule type" value="Genomic_DNA"/>
</dbReference>
<evidence type="ECO:0000256" key="3">
    <source>
        <dbReference type="ARBA" id="ARBA00022475"/>
    </source>
</evidence>
<evidence type="ECO:0000256" key="2">
    <source>
        <dbReference type="ARBA" id="ARBA00009592"/>
    </source>
</evidence>
<reference evidence="15" key="2">
    <citation type="submission" date="2020-06" db="EMBL/GenBank/DDBJ databases">
        <title>Helianthus annuus Genome sequencing and assembly Release 2.</title>
        <authorList>
            <person name="Gouzy J."/>
            <person name="Langlade N."/>
            <person name="Munos S."/>
        </authorList>
    </citation>
    <scope>NUCLEOTIDE SEQUENCE</scope>
    <source>
        <tissue evidence="15">Leaves</tissue>
    </source>
</reference>
<protein>
    <submittedName>
        <fullName evidence="15">Non-specific serine/threonine protein kinase</fullName>
        <ecNumber evidence="15">2.7.11.1</ecNumber>
    </submittedName>
</protein>
<dbReference type="GO" id="GO:0006952">
    <property type="term" value="P:defense response"/>
    <property type="evidence" value="ECO:0007669"/>
    <property type="project" value="UniProtKB-ARBA"/>
</dbReference>
<comment type="subcellular location">
    <subcellularLocation>
        <location evidence="1">Cell membrane</location>
        <topology evidence="1">Single-pass type I membrane protein</topology>
    </subcellularLocation>
</comment>
<keyword evidence="15" id="KW-0723">Serine/threonine-protein kinase</keyword>
<reference evidence="15" key="1">
    <citation type="journal article" date="2017" name="Nature">
        <title>The sunflower genome provides insights into oil metabolism, flowering and Asterid evolution.</title>
        <authorList>
            <person name="Badouin H."/>
            <person name="Gouzy J."/>
            <person name="Grassa C.J."/>
            <person name="Murat F."/>
            <person name="Staton S.E."/>
            <person name="Cottret L."/>
            <person name="Lelandais-Briere C."/>
            <person name="Owens G.L."/>
            <person name="Carrere S."/>
            <person name="Mayjonade B."/>
            <person name="Legrand L."/>
            <person name="Gill N."/>
            <person name="Kane N.C."/>
            <person name="Bowers J.E."/>
            <person name="Hubner S."/>
            <person name="Bellec A."/>
            <person name="Berard A."/>
            <person name="Berges H."/>
            <person name="Blanchet N."/>
            <person name="Boniface M.C."/>
            <person name="Brunel D."/>
            <person name="Catrice O."/>
            <person name="Chaidir N."/>
            <person name="Claudel C."/>
            <person name="Donnadieu C."/>
            <person name="Faraut T."/>
            <person name="Fievet G."/>
            <person name="Helmstetter N."/>
            <person name="King M."/>
            <person name="Knapp S.J."/>
            <person name="Lai Z."/>
            <person name="Le Paslier M.C."/>
            <person name="Lippi Y."/>
            <person name="Lorenzon L."/>
            <person name="Mandel J.R."/>
            <person name="Marage G."/>
            <person name="Marchand G."/>
            <person name="Marquand E."/>
            <person name="Bret-Mestries E."/>
            <person name="Morien E."/>
            <person name="Nambeesan S."/>
            <person name="Nguyen T."/>
            <person name="Pegot-Espagnet P."/>
            <person name="Pouilly N."/>
            <person name="Raftis F."/>
            <person name="Sallet E."/>
            <person name="Schiex T."/>
            <person name="Thomas J."/>
            <person name="Vandecasteele C."/>
            <person name="Vares D."/>
            <person name="Vear F."/>
            <person name="Vautrin S."/>
            <person name="Crespi M."/>
            <person name="Mangin B."/>
            <person name="Burke J.M."/>
            <person name="Salse J."/>
            <person name="Munos S."/>
            <person name="Vincourt P."/>
            <person name="Rieseberg L.H."/>
            <person name="Langlade N.B."/>
        </authorList>
    </citation>
    <scope>NUCLEOTIDE SEQUENCE</scope>
    <source>
        <tissue evidence="15">Leaves</tissue>
    </source>
</reference>
<dbReference type="Gramene" id="mRNA:HanXRQr2_Chr04g0148481">
    <property type="protein sequence ID" value="CDS:HanXRQr2_Chr04g0148481.1"/>
    <property type="gene ID" value="HanXRQr2_Chr04g0148481"/>
</dbReference>
<evidence type="ECO:0000259" key="14">
    <source>
        <dbReference type="Pfam" id="PF23598"/>
    </source>
</evidence>
<dbReference type="Pfam" id="PF23598">
    <property type="entry name" value="LRR_14"/>
    <property type="match status" value="2"/>
</dbReference>
<dbReference type="InterPro" id="IPR055414">
    <property type="entry name" value="LRR_R13L4/SHOC2-like"/>
</dbReference>
<evidence type="ECO:0000313" key="16">
    <source>
        <dbReference type="Proteomes" id="UP000215914"/>
    </source>
</evidence>
<dbReference type="SMART" id="SM00369">
    <property type="entry name" value="LRR_TYP"/>
    <property type="match status" value="10"/>
</dbReference>
<dbReference type="InterPro" id="IPR001611">
    <property type="entry name" value="Leu-rich_rpt"/>
</dbReference>
<dbReference type="PROSITE" id="PS51450">
    <property type="entry name" value="LRR"/>
    <property type="match status" value="1"/>
</dbReference>